<organism evidence="1">
    <name type="scientific">Brassica napus</name>
    <name type="common">Rape</name>
    <dbReference type="NCBI Taxonomy" id="3708"/>
    <lineage>
        <taxon>Eukaryota</taxon>
        <taxon>Viridiplantae</taxon>
        <taxon>Streptophyta</taxon>
        <taxon>Embryophyta</taxon>
        <taxon>Tracheophyta</taxon>
        <taxon>Spermatophyta</taxon>
        <taxon>Magnoliopsida</taxon>
        <taxon>eudicotyledons</taxon>
        <taxon>Gunneridae</taxon>
        <taxon>Pentapetalae</taxon>
        <taxon>rosids</taxon>
        <taxon>malvids</taxon>
        <taxon>Brassicales</taxon>
        <taxon>Brassicaceae</taxon>
        <taxon>Brassiceae</taxon>
        <taxon>Brassica</taxon>
    </lineage>
</organism>
<accession>A0A816RGM9</accession>
<reference evidence="1" key="1">
    <citation type="submission" date="2021-01" db="EMBL/GenBank/DDBJ databases">
        <authorList>
            <consortium name="Genoscope - CEA"/>
            <person name="William W."/>
        </authorList>
    </citation>
    <scope>NUCLEOTIDE SEQUENCE</scope>
</reference>
<protein>
    <submittedName>
        <fullName evidence="1">(rape) hypothetical protein</fullName>
    </submittedName>
</protein>
<dbReference type="AlphaFoldDB" id="A0A816RGM9"/>
<dbReference type="Proteomes" id="UP001295469">
    <property type="component" value="Chromosome C01"/>
</dbReference>
<evidence type="ECO:0000313" key="1">
    <source>
        <dbReference type="EMBL" id="CAF2073683.1"/>
    </source>
</evidence>
<gene>
    <name evidence="1" type="ORF">DARMORV10_C01P29460.1</name>
</gene>
<proteinExistence type="predicted"/>
<name>A0A816RGM9_BRANA</name>
<dbReference type="EMBL" id="HG994365">
    <property type="protein sequence ID" value="CAF2073683.1"/>
    <property type="molecule type" value="Genomic_DNA"/>
</dbReference>
<sequence>MKNICSELTLHTAFDASTSSRLNAFCIIKMELMYVSIVRPIKDYIEVTFHYIDCIHFYSKNSESQLGQQDSEVTQLQMVISLR</sequence>